<dbReference type="Proteomes" id="UP001209535">
    <property type="component" value="Unassembled WGS sequence"/>
</dbReference>
<comment type="caution">
    <text evidence="2">The sequence shown here is derived from an EMBL/GenBank/DDBJ whole genome shotgun (WGS) entry which is preliminary data.</text>
</comment>
<name>A0ABT2X8I8_9RHOB</name>
<evidence type="ECO:0000256" key="1">
    <source>
        <dbReference type="SAM" id="Phobius"/>
    </source>
</evidence>
<protein>
    <submittedName>
        <fullName evidence="2">YgjV family protein</fullName>
    </submittedName>
</protein>
<feature type="transmembrane region" description="Helical" evidence="1">
    <location>
        <begin position="12"/>
        <end position="30"/>
    </location>
</feature>
<feature type="transmembrane region" description="Helical" evidence="1">
    <location>
        <begin position="51"/>
        <end position="75"/>
    </location>
</feature>
<sequence length="179" mass="18686">MDPINLITQHPAAAMFGAAGLACQLVWPLFSSRRAMLGVQFGIGTNYGAQYALIDAWSGAAVCALGATQTMIALIAGNRPWLRWMGLAFLPGVVAVCVLTWSGLPSFCSMTACSLVMLGRLQSDLLRFRSLMLAAAPFGMGHDLAVGSMLGLAGACLSATLAAVALRREIHGRSSGRAT</sequence>
<keyword evidence="1" id="KW-1133">Transmembrane helix</keyword>
<keyword evidence="3" id="KW-1185">Reference proteome</keyword>
<dbReference type="Pfam" id="PF10688">
    <property type="entry name" value="Imp-YgjV"/>
    <property type="match status" value="1"/>
</dbReference>
<accession>A0ABT2X8I8</accession>
<proteinExistence type="predicted"/>
<organism evidence="2 3">
    <name type="scientific">Albidovulum salinarum</name>
    <dbReference type="NCBI Taxonomy" id="2984153"/>
    <lineage>
        <taxon>Bacteria</taxon>
        <taxon>Pseudomonadati</taxon>
        <taxon>Pseudomonadota</taxon>
        <taxon>Alphaproteobacteria</taxon>
        <taxon>Rhodobacterales</taxon>
        <taxon>Paracoccaceae</taxon>
        <taxon>Albidovulum</taxon>
    </lineage>
</organism>
<reference evidence="2 3" key="1">
    <citation type="submission" date="2022-10" db="EMBL/GenBank/DDBJ databases">
        <title>Defluviimonas sp. nov., isolated from ocean surface sediments.</title>
        <authorList>
            <person name="He W."/>
            <person name="Wang L."/>
            <person name="Zhang D.-F."/>
        </authorList>
    </citation>
    <scope>NUCLEOTIDE SEQUENCE [LARGE SCALE GENOMIC DNA]</scope>
    <source>
        <strain evidence="2 3">WL0024</strain>
    </source>
</reference>
<dbReference type="InterPro" id="IPR019629">
    <property type="entry name" value="Uncharacterised_HI1736/YgjV"/>
</dbReference>
<keyword evidence="1" id="KW-0472">Membrane</keyword>
<feature type="transmembrane region" description="Helical" evidence="1">
    <location>
        <begin position="81"/>
        <end position="104"/>
    </location>
</feature>
<dbReference type="RefSeq" id="WP_263339337.1">
    <property type="nucleotide sequence ID" value="NZ_JAOVQO010000019.1"/>
</dbReference>
<evidence type="ECO:0000313" key="2">
    <source>
        <dbReference type="EMBL" id="MCU9849950.1"/>
    </source>
</evidence>
<dbReference type="EMBL" id="JAOVQO010000019">
    <property type="protein sequence ID" value="MCU9849950.1"/>
    <property type="molecule type" value="Genomic_DNA"/>
</dbReference>
<gene>
    <name evidence="2" type="ORF">OEZ60_18275</name>
</gene>
<feature type="transmembrane region" description="Helical" evidence="1">
    <location>
        <begin position="148"/>
        <end position="166"/>
    </location>
</feature>
<keyword evidence="1" id="KW-0812">Transmembrane</keyword>
<evidence type="ECO:0000313" key="3">
    <source>
        <dbReference type="Proteomes" id="UP001209535"/>
    </source>
</evidence>